<reference evidence="1" key="1">
    <citation type="journal article" date="2023" name="G3 (Bethesda)">
        <title>A reference genome for the long-term kleptoplast-retaining sea slug Elysia crispata morphotype clarki.</title>
        <authorList>
            <person name="Eastman K.E."/>
            <person name="Pendleton A.L."/>
            <person name="Shaikh M.A."/>
            <person name="Suttiyut T."/>
            <person name="Ogas R."/>
            <person name="Tomko P."/>
            <person name="Gavelis G."/>
            <person name="Widhalm J.R."/>
            <person name="Wisecaver J.H."/>
        </authorList>
    </citation>
    <scope>NUCLEOTIDE SEQUENCE</scope>
    <source>
        <strain evidence="1">ECLA1</strain>
    </source>
</reference>
<accession>A0AAE0Z5E0</accession>
<gene>
    <name evidence="1" type="ORF">RRG08_035618</name>
</gene>
<comment type="caution">
    <text evidence="1">The sequence shown here is derived from an EMBL/GenBank/DDBJ whole genome shotgun (WGS) entry which is preliminary data.</text>
</comment>
<organism evidence="1 2">
    <name type="scientific">Elysia crispata</name>
    <name type="common">lettuce slug</name>
    <dbReference type="NCBI Taxonomy" id="231223"/>
    <lineage>
        <taxon>Eukaryota</taxon>
        <taxon>Metazoa</taxon>
        <taxon>Spiralia</taxon>
        <taxon>Lophotrochozoa</taxon>
        <taxon>Mollusca</taxon>
        <taxon>Gastropoda</taxon>
        <taxon>Heterobranchia</taxon>
        <taxon>Euthyneura</taxon>
        <taxon>Panpulmonata</taxon>
        <taxon>Sacoglossa</taxon>
        <taxon>Placobranchoidea</taxon>
        <taxon>Plakobranchidae</taxon>
        <taxon>Elysia</taxon>
    </lineage>
</organism>
<name>A0AAE0Z5E0_9GAST</name>
<dbReference type="EMBL" id="JAWDGP010004603">
    <property type="protein sequence ID" value="KAK3763102.1"/>
    <property type="molecule type" value="Genomic_DNA"/>
</dbReference>
<feature type="non-terminal residue" evidence="1">
    <location>
        <position position="1"/>
    </location>
</feature>
<keyword evidence="2" id="KW-1185">Reference proteome</keyword>
<dbReference type="Proteomes" id="UP001283361">
    <property type="component" value="Unassembled WGS sequence"/>
</dbReference>
<evidence type="ECO:0000313" key="1">
    <source>
        <dbReference type="EMBL" id="KAK3763102.1"/>
    </source>
</evidence>
<sequence length="49" mass="5246">KEAGVAKTGGGSRSIVRAASIERPGWMELPETVLTVNCHSSPRQRLTPN</sequence>
<protein>
    <submittedName>
        <fullName evidence="1">Uncharacterized protein</fullName>
    </submittedName>
</protein>
<evidence type="ECO:0000313" key="2">
    <source>
        <dbReference type="Proteomes" id="UP001283361"/>
    </source>
</evidence>
<proteinExistence type="predicted"/>
<dbReference type="AlphaFoldDB" id="A0AAE0Z5E0"/>